<name>A0AC35F666_9BILA</name>
<sequence>MFYLLLFFEFCLCWLEGSALHSSIIFQHTTSESINNKKVVVVLPCKCCRPFFDLIYIDTFSCSNKFFCIYNSILFFPIRLSMKNNTF</sequence>
<accession>A0AC35F666</accession>
<dbReference type="Proteomes" id="UP000887580">
    <property type="component" value="Unplaced"/>
</dbReference>
<organism evidence="1 2">
    <name type="scientific">Panagrolaimus sp. PS1159</name>
    <dbReference type="NCBI Taxonomy" id="55785"/>
    <lineage>
        <taxon>Eukaryota</taxon>
        <taxon>Metazoa</taxon>
        <taxon>Ecdysozoa</taxon>
        <taxon>Nematoda</taxon>
        <taxon>Chromadorea</taxon>
        <taxon>Rhabditida</taxon>
        <taxon>Tylenchina</taxon>
        <taxon>Panagrolaimomorpha</taxon>
        <taxon>Panagrolaimoidea</taxon>
        <taxon>Panagrolaimidae</taxon>
        <taxon>Panagrolaimus</taxon>
    </lineage>
</organism>
<protein>
    <submittedName>
        <fullName evidence="2">Secreted protein</fullName>
    </submittedName>
</protein>
<evidence type="ECO:0000313" key="1">
    <source>
        <dbReference type="Proteomes" id="UP000887580"/>
    </source>
</evidence>
<proteinExistence type="predicted"/>
<reference evidence="2" key="1">
    <citation type="submission" date="2022-11" db="UniProtKB">
        <authorList>
            <consortium name="WormBaseParasite"/>
        </authorList>
    </citation>
    <scope>IDENTIFICATION</scope>
</reference>
<dbReference type="WBParaSite" id="PS1159_v2.g1355.t1">
    <property type="protein sequence ID" value="PS1159_v2.g1355.t1"/>
    <property type="gene ID" value="PS1159_v2.g1355"/>
</dbReference>
<evidence type="ECO:0000313" key="2">
    <source>
        <dbReference type="WBParaSite" id="PS1159_v2.g1355.t1"/>
    </source>
</evidence>